<dbReference type="AlphaFoldDB" id="A0A8J2L0Z1"/>
<protein>
    <submittedName>
        <fullName evidence="2">Uncharacterized protein</fullName>
    </submittedName>
</protein>
<name>A0A8J2L0Z1_9HEXA</name>
<organism evidence="2 3">
    <name type="scientific">Allacma fusca</name>
    <dbReference type="NCBI Taxonomy" id="39272"/>
    <lineage>
        <taxon>Eukaryota</taxon>
        <taxon>Metazoa</taxon>
        <taxon>Ecdysozoa</taxon>
        <taxon>Arthropoda</taxon>
        <taxon>Hexapoda</taxon>
        <taxon>Collembola</taxon>
        <taxon>Symphypleona</taxon>
        <taxon>Sminthuridae</taxon>
        <taxon>Allacma</taxon>
    </lineage>
</organism>
<evidence type="ECO:0000313" key="2">
    <source>
        <dbReference type="EMBL" id="CAG7823180.1"/>
    </source>
</evidence>
<dbReference type="EMBL" id="CAJVCH010528665">
    <property type="protein sequence ID" value="CAG7823180.1"/>
    <property type="molecule type" value="Genomic_DNA"/>
</dbReference>
<feature type="compositionally biased region" description="Low complexity" evidence="1">
    <location>
        <begin position="187"/>
        <end position="198"/>
    </location>
</feature>
<gene>
    <name evidence="2" type="ORF">AFUS01_LOCUS33410</name>
</gene>
<sequence>MGKPSVAGRQMRRIICSAVKKDIENFESPLAQINIIKVNSPESESEVHSGKALNKNLNVSSSVYFSPEEVSPDDCCNYFSSDNKDTLLMSYNENLHLERKSLIEDFEREESIPDTIEIQLRSWAINDLIKLEAFNKLLKLLSNLEAVQAQQDEYMRDETNNSTLESNGLTLSHVSANKRKIMSAAKDSSTQESSSSSDESSESDFGIQPTTKVAHYLHNPPVMPTELFQLHENGQENVQLATPVNRFSAVDKSVLHRLERIEREVEVLDFLKNLKSSSFSIVENQTNVLTIR</sequence>
<evidence type="ECO:0000313" key="3">
    <source>
        <dbReference type="Proteomes" id="UP000708208"/>
    </source>
</evidence>
<reference evidence="2" key="1">
    <citation type="submission" date="2021-06" db="EMBL/GenBank/DDBJ databases">
        <authorList>
            <person name="Hodson N. C."/>
            <person name="Mongue J. A."/>
            <person name="Jaron S. K."/>
        </authorList>
    </citation>
    <scope>NUCLEOTIDE SEQUENCE</scope>
</reference>
<comment type="caution">
    <text evidence="2">The sequence shown here is derived from an EMBL/GenBank/DDBJ whole genome shotgun (WGS) entry which is preliminary data.</text>
</comment>
<dbReference type="Proteomes" id="UP000708208">
    <property type="component" value="Unassembled WGS sequence"/>
</dbReference>
<accession>A0A8J2L0Z1</accession>
<keyword evidence="3" id="KW-1185">Reference proteome</keyword>
<evidence type="ECO:0000256" key="1">
    <source>
        <dbReference type="SAM" id="MobiDB-lite"/>
    </source>
</evidence>
<proteinExistence type="predicted"/>
<feature type="region of interest" description="Disordered" evidence="1">
    <location>
        <begin position="182"/>
        <end position="206"/>
    </location>
</feature>